<organism evidence="1 2">
    <name type="scientific">Flavobacterium gillisiae</name>
    <dbReference type="NCBI Taxonomy" id="150146"/>
    <lineage>
        <taxon>Bacteria</taxon>
        <taxon>Pseudomonadati</taxon>
        <taxon>Bacteroidota</taxon>
        <taxon>Flavobacteriia</taxon>
        <taxon>Flavobacteriales</taxon>
        <taxon>Flavobacteriaceae</taxon>
        <taxon>Flavobacterium</taxon>
    </lineage>
</organism>
<proteinExistence type="predicted"/>
<dbReference type="OrthoDB" id="1365714at2"/>
<dbReference type="Proteomes" id="UP000198951">
    <property type="component" value="Unassembled WGS sequence"/>
</dbReference>
<name>A0A1H4DMX0_9FLAO</name>
<dbReference type="STRING" id="150146.SAMN05443667_10813"/>
<reference evidence="2" key="1">
    <citation type="submission" date="2016-10" db="EMBL/GenBank/DDBJ databases">
        <authorList>
            <person name="Varghese N."/>
            <person name="Submissions S."/>
        </authorList>
    </citation>
    <scope>NUCLEOTIDE SEQUENCE [LARGE SCALE GENOMIC DNA]</scope>
    <source>
        <strain evidence="2">DSM 22376</strain>
    </source>
</reference>
<evidence type="ECO:0000313" key="1">
    <source>
        <dbReference type="EMBL" id="SEA74105.1"/>
    </source>
</evidence>
<dbReference type="EMBL" id="FNRD01000008">
    <property type="protein sequence ID" value="SEA74105.1"/>
    <property type="molecule type" value="Genomic_DNA"/>
</dbReference>
<dbReference type="AlphaFoldDB" id="A0A1H4DMX0"/>
<dbReference type="RefSeq" id="WP_016991356.1">
    <property type="nucleotide sequence ID" value="NZ_FNRD01000008.1"/>
</dbReference>
<keyword evidence="2" id="KW-1185">Reference proteome</keyword>
<accession>A0A1H4DMX0</accession>
<evidence type="ECO:0000313" key="2">
    <source>
        <dbReference type="Proteomes" id="UP000198951"/>
    </source>
</evidence>
<protein>
    <submittedName>
        <fullName evidence="1">Uncharacterized protein</fullName>
    </submittedName>
</protein>
<sequence length="68" mass="7721">MKELRITLTEEQHEKLKAKLSNEGQKNLEHSTLSGFSITLNEAFAGMSWLTVDMNGELDLGEVDWKIN</sequence>
<gene>
    <name evidence="1" type="ORF">SAMN05443667_10813</name>
</gene>